<evidence type="ECO:0000313" key="1">
    <source>
        <dbReference type="EMBL" id="KMS98581.1"/>
    </source>
</evidence>
<name>A0A0J8BCH6_BETVV</name>
<gene>
    <name evidence="1" type="ORF">BVRB_3g070640</name>
</gene>
<accession>A0A0J8BCH6</accession>
<reference evidence="1 2" key="1">
    <citation type="journal article" date="2014" name="Nature">
        <title>The genome of the recently domesticated crop plant sugar beet (Beta vulgaris).</title>
        <authorList>
            <person name="Dohm J.C."/>
            <person name="Minoche A.E."/>
            <person name="Holtgrawe D."/>
            <person name="Capella-Gutierrez S."/>
            <person name="Zakrzewski F."/>
            <person name="Tafer H."/>
            <person name="Rupp O."/>
            <person name="Sorensen T.R."/>
            <person name="Stracke R."/>
            <person name="Reinhardt R."/>
            <person name="Goesmann A."/>
            <person name="Kraft T."/>
            <person name="Schulz B."/>
            <person name="Stadler P.F."/>
            <person name="Schmidt T."/>
            <person name="Gabaldon T."/>
            <person name="Lehrach H."/>
            <person name="Weisshaar B."/>
            <person name="Himmelbauer H."/>
        </authorList>
    </citation>
    <scope>NUCLEOTIDE SEQUENCE [LARGE SCALE GENOMIC DNA]</scope>
    <source>
        <tissue evidence="1">Taproot</tissue>
    </source>
</reference>
<protein>
    <submittedName>
        <fullName evidence="1">Uncharacterized protein</fullName>
    </submittedName>
</protein>
<dbReference type="OrthoDB" id="1752268at2759"/>
<dbReference type="EMBL" id="KQ090250">
    <property type="protein sequence ID" value="KMS98581.1"/>
    <property type="molecule type" value="Genomic_DNA"/>
</dbReference>
<dbReference type="Proteomes" id="UP000035740">
    <property type="component" value="Unassembled WGS sequence"/>
</dbReference>
<dbReference type="Gramene" id="KMS98581">
    <property type="protein sequence ID" value="KMS98581"/>
    <property type="gene ID" value="BVRB_3g070640"/>
</dbReference>
<organism evidence="1 2">
    <name type="scientific">Beta vulgaris subsp. vulgaris</name>
    <name type="common">Beet</name>
    <dbReference type="NCBI Taxonomy" id="3555"/>
    <lineage>
        <taxon>Eukaryota</taxon>
        <taxon>Viridiplantae</taxon>
        <taxon>Streptophyta</taxon>
        <taxon>Embryophyta</taxon>
        <taxon>Tracheophyta</taxon>
        <taxon>Spermatophyta</taxon>
        <taxon>Magnoliopsida</taxon>
        <taxon>eudicotyledons</taxon>
        <taxon>Gunneridae</taxon>
        <taxon>Pentapetalae</taxon>
        <taxon>Caryophyllales</taxon>
        <taxon>Chenopodiaceae</taxon>
        <taxon>Betoideae</taxon>
        <taxon>Beta</taxon>
    </lineage>
</organism>
<dbReference type="AlphaFoldDB" id="A0A0J8BCH6"/>
<sequence>MGKLRCLLVGMCCCDCANRVVALLLLSAGSWCCMLSGGYAAGGPTDRWHKNYFRELAQILLTDQTKADPFPKVVASEQDRGKLRTPHDDPLVVELKITSLRVRRILIDIGSSTNIISADCLSKLKFDEKNLVLVHHPIIGSGYGDTAYNVILRQPTLNHVKAVIVTHLLLMKFECDGGQISSCMETSKQLGNVT</sequence>
<dbReference type="PANTHER" id="PTHR33240:SF17">
    <property type="entry name" value="EUKARYOTIC PEPTIDE CHAIN RELEASE FACTOR GTP-BINDING SUBUNIT-LIKE"/>
    <property type="match status" value="1"/>
</dbReference>
<proteinExistence type="predicted"/>
<dbReference type="PANTHER" id="PTHR33240">
    <property type="entry name" value="OS08G0508500 PROTEIN"/>
    <property type="match status" value="1"/>
</dbReference>
<evidence type="ECO:0000313" key="2">
    <source>
        <dbReference type="Proteomes" id="UP000035740"/>
    </source>
</evidence>
<keyword evidence="2" id="KW-1185">Reference proteome</keyword>